<accession>C9ZFX8</accession>
<dbReference type="KEGG" id="scb:SCAB_79791"/>
<dbReference type="STRING" id="680198.SCAB_79791"/>
<sequence length="81" mass="9491">MWERLSRLWLARADDLHRELGGQARFMLYEAHRMLYEAHRMLPALPGRRAVLLTLRRPRHHPRGTRGPIGYPSPAASRRAL</sequence>
<reference evidence="2 3" key="1">
    <citation type="journal article" date="2010" name="Mol. Plant Microbe Interact.">
        <title>Streptomyces scabies 87-22 contains a coronafacic acid-like biosynthetic cluster that contributes to plant-microbe interactions.</title>
        <authorList>
            <person name="Bignell D.R."/>
            <person name="Seipke R.F."/>
            <person name="Huguet-Tapia J.C."/>
            <person name="Chambers A.H."/>
            <person name="Parry R.J."/>
            <person name="Loria R."/>
        </authorList>
    </citation>
    <scope>NUCLEOTIDE SEQUENCE [LARGE SCALE GENOMIC DNA]</scope>
    <source>
        <strain evidence="2 3">87.22</strain>
    </source>
</reference>
<protein>
    <submittedName>
        <fullName evidence="2">Uncharacterized protein</fullName>
    </submittedName>
</protein>
<evidence type="ECO:0000256" key="1">
    <source>
        <dbReference type="SAM" id="MobiDB-lite"/>
    </source>
</evidence>
<feature type="region of interest" description="Disordered" evidence="1">
    <location>
        <begin position="56"/>
        <end position="81"/>
    </location>
</feature>
<organism evidence="2 3">
    <name type="scientific">Streptomyces scabiei (strain 87.22)</name>
    <dbReference type="NCBI Taxonomy" id="680198"/>
    <lineage>
        <taxon>Bacteria</taxon>
        <taxon>Bacillati</taxon>
        <taxon>Actinomycetota</taxon>
        <taxon>Actinomycetes</taxon>
        <taxon>Kitasatosporales</taxon>
        <taxon>Streptomycetaceae</taxon>
        <taxon>Streptomyces</taxon>
    </lineage>
</organism>
<proteinExistence type="predicted"/>
<gene>
    <name evidence="2" type="ordered locus">SCAB_79791</name>
</gene>
<name>C9ZFX8_STRSW</name>
<keyword evidence="3" id="KW-1185">Reference proteome</keyword>
<dbReference type="HOGENOM" id="CLU_2572519_0_0_11"/>
<dbReference type="AlphaFoldDB" id="C9ZFX8"/>
<dbReference type="Proteomes" id="UP000001444">
    <property type="component" value="Chromosome"/>
</dbReference>
<dbReference type="EMBL" id="FN554889">
    <property type="protein sequence ID" value="CBG74939.1"/>
    <property type="molecule type" value="Genomic_DNA"/>
</dbReference>
<evidence type="ECO:0000313" key="3">
    <source>
        <dbReference type="Proteomes" id="UP000001444"/>
    </source>
</evidence>
<evidence type="ECO:0000313" key="2">
    <source>
        <dbReference type="EMBL" id="CBG74939.1"/>
    </source>
</evidence>